<sequence length="243" mass="28140">MSKQDEDVYIFEDVPHLFKNIKAMLMSNKIITIPEDIQEKFHLQSGQVVSAHINEVVTHQQNLKFKLAPKLTEEVLIPSHLKQMKVMTSTNVISHTVNSALKFLSDELKQPAYLTTAWFIDQVERWFYLMTSRYPSCALSKMNLTVYNDAIQFLKDFMDLFGRMKVGSTKVWKPSQTGVLISTQSVLQLHAKLLENKKYEFVLTSRFSQDCLENLFCTLRSKQIIPNAMQVKNHLKLICVHNI</sequence>
<gene>
    <name evidence="2" type="ORF">Zmor_012448</name>
</gene>
<evidence type="ECO:0000313" key="2">
    <source>
        <dbReference type="EMBL" id="KAJ3653184.1"/>
    </source>
</evidence>
<comment type="caution">
    <text evidence="2">The sequence shown here is derived from an EMBL/GenBank/DDBJ whole genome shotgun (WGS) entry which is preliminary data.</text>
</comment>
<dbReference type="Proteomes" id="UP001168821">
    <property type="component" value="Unassembled WGS sequence"/>
</dbReference>
<dbReference type="InterPro" id="IPR048366">
    <property type="entry name" value="TNP-like_GBD"/>
</dbReference>
<keyword evidence="3" id="KW-1185">Reference proteome</keyword>
<evidence type="ECO:0000313" key="3">
    <source>
        <dbReference type="Proteomes" id="UP001168821"/>
    </source>
</evidence>
<feature type="domain" description="Transposable element P transposase-like GTP-binding insertion" evidence="1">
    <location>
        <begin position="40"/>
        <end position="137"/>
    </location>
</feature>
<reference evidence="2" key="1">
    <citation type="journal article" date="2023" name="G3 (Bethesda)">
        <title>Whole genome assemblies of Zophobas morio and Tenebrio molitor.</title>
        <authorList>
            <person name="Kaur S."/>
            <person name="Stinson S.A."/>
            <person name="diCenzo G.C."/>
        </authorList>
    </citation>
    <scope>NUCLEOTIDE SEQUENCE</scope>
    <source>
        <strain evidence="2">QUZm001</strain>
    </source>
</reference>
<dbReference type="EMBL" id="JALNTZ010000004">
    <property type="protein sequence ID" value="KAJ3653184.1"/>
    <property type="molecule type" value="Genomic_DNA"/>
</dbReference>
<dbReference type="AlphaFoldDB" id="A0AA38MER1"/>
<proteinExistence type="predicted"/>
<evidence type="ECO:0000259" key="1">
    <source>
        <dbReference type="Pfam" id="PF21788"/>
    </source>
</evidence>
<protein>
    <recommendedName>
        <fullName evidence="1">Transposable element P transposase-like GTP-binding insertion domain-containing protein</fullName>
    </recommendedName>
</protein>
<name>A0AA38MER1_9CUCU</name>
<accession>A0AA38MER1</accession>
<organism evidence="2 3">
    <name type="scientific">Zophobas morio</name>
    <dbReference type="NCBI Taxonomy" id="2755281"/>
    <lineage>
        <taxon>Eukaryota</taxon>
        <taxon>Metazoa</taxon>
        <taxon>Ecdysozoa</taxon>
        <taxon>Arthropoda</taxon>
        <taxon>Hexapoda</taxon>
        <taxon>Insecta</taxon>
        <taxon>Pterygota</taxon>
        <taxon>Neoptera</taxon>
        <taxon>Endopterygota</taxon>
        <taxon>Coleoptera</taxon>
        <taxon>Polyphaga</taxon>
        <taxon>Cucujiformia</taxon>
        <taxon>Tenebrionidae</taxon>
        <taxon>Zophobas</taxon>
    </lineage>
</organism>
<dbReference type="Pfam" id="PF21788">
    <property type="entry name" value="TNP-like_GBD"/>
    <property type="match status" value="1"/>
</dbReference>